<proteinExistence type="predicted"/>
<accession>A0A6N6MQK2</accession>
<keyword evidence="2" id="KW-1185">Reference proteome</keyword>
<organism evidence="1 2">
    <name type="scientific">Methylobacterium planeticum</name>
    <dbReference type="NCBI Taxonomy" id="2615211"/>
    <lineage>
        <taxon>Bacteria</taxon>
        <taxon>Pseudomonadati</taxon>
        <taxon>Pseudomonadota</taxon>
        <taxon>Alphaproteobacteria</taxon>
        <taxon>Hyphomicrobiales</taxon>
        <taxon>Methylobacteriaceae</taxon>
        <taxon>Methylobacterium</taxon>
    </lineage>
</organism>
<protein>
    <submittedName>
        <fullName evidence="1">Uncharacterized protein</fullName>
    </submittedName>
</protein>
<evidence type="ECO:0000313" key="1">
    <source>
        <dbReference type="EMBL" id="KAB1072354.1"/>
    </source>
</evidence>
<dbReference type="AlphaFoldDB" id="A0A6N6MQK2"/>
<dbReference type="Proteomes" id="UP000441523">
    <property type="component" value="Unassembled WGS sequence"/>
</dbReference>
<gene>
    <name evidence="1" type="ORF">F6X51_16410</name>
</gene>
<sequence>MLTLPAVWIGATLIVAVAERVPDYDVRPSCHAATSLMSLDPKREVQCLNDEDSARREVARQWAGFQPVDRERCAAEAQLDGTPSYVDLLECLTLAREAKAGKD</sequence>
<evidence type="ECO:0000313" key="2">
    <source>
        <dbReference type="Proteomes" id="UP000441523"/>
    </source>
</evidence>
<reference evidence="1 2" key="1">
    <citation type="submission" date="2019-09" db="EMBL/GenBank/DDBJ databases">
        <title>YIM 132548 draft genome.</title>
        <authorList>
            <person name="Jiang L."/>
        </authorList>
    </citation>
    <scope>NUCLEOTIDE SEQUENCE [LARGE SCALE GENOMIC DNA]</scope>
    <source>
        <strain evidence="1 2">YIM 132548</strain>
    </source>
</reference>
<name>A0A6N6MQK2_9HYPH</name>
<dbReference type="EMBL" id="VZZJ01000014">
    <property type="protein sequence ID" value="KAB1072354.1"/>
    <property type="molecule type" value="Genomic_DNA"/>
</dbReference>
<comment type="caution">
    <text evidence="1">The sequence shown here is derived from an EMBL/GenBank/DDBJ whole genome shotgun (WGS) entry which is preliminary data.</text>
</comment>